<dbReference type="InterPro" id="IPR036864">
    <property type="entry name" value="Zn2-C6_fun-type_DNA-bd_sf"/>
</dbReference>
<dbReference type="STRING" id="1745343.A0A2J6PFP7"/>
<dbReference type="GO" id="GO:0000981">
    <property type="term" value="F:DNA-binding transcription factor activity, RNA polymerase II-specific"/>
    <property type="evidence" value="ECO:0007669"/>
    <property type="project" value="InterPro"/>
</dbReference>
<evidence type="ECO:0000313" key="8">
    <source>
        <dbReference type="EMBL" id="PMD12882.1"/>
    </source>
</evidence>
<evidence type="ECO:0000256" key="5">
    <source>
        <dbReference type="ARBA" id="ARBA00023163"/>
    </source>
</evidence>
<feature type="domain" description="Zn(2)-C6 fungal-type" evidence="7">
    <location>
        <begin position="15"/>
        <end position="45"/>
    </location>
</feature>
<dbReference type="InterPro" id="IPR021858">
    <property type="entry name" value="Fun_TF"/>
</dbReference>
<dbReference type="EMBL" id="KZ613540">
    <property type="protein sequence ID" value="PMD12882.1"/>
    <property type="molecule type" value="Genomic_DNA"/>
</dbReference>
<keyword evidence="5" id="KW-0804">Transcription</keyword>
<accession>A0A2J6PFP7</accession>
<keyword evidence="3" id="KW-0805">Transcription regulation</keyword>
<dbReference type="InterPro" id="IPR052360">
    <property type="entry name" value="Transcr_Regulatory_Proteins"/>
</dbReference>
<evidence type="ECO:0000259" key="7">
    <source>
        <dbReference type="PROSITE" id="PS50048"/>
    </source>
</evidence>
<dbReference type="PROSITE" id="PS00463">
    <property type="entry name" value="ZN2_CY6_FUNGAL_1"/>
    <property type="match status" value="1"/>
</dbReference>
<keyword evidence="4" id="KW-0238">DNA-binding</keyword>
<reference evidence="8 9" key="1">
    <citation type="submission" date="2016-05" db="EMBL/GenBank/DDBJ databases">
        <title>A degradative enzymes factory behind the ericoid mycorrhizal symbiosis.</title>
        <authorList>
            <consortium name="DOE Joint Genome Institute"/>
            <person name="Martino E."/>
            <person name="Morin E."/>
            <person name="Grelet G."/>
            <person name="Kuo A."/>
            <person name="Kohler A."/>
            <person name="Daghino S."/>
            <person name="Barry K."/>
            <person name="Choi C."/>
            <person name="Cichocki N."/>
            <person name="Clum A."/>
            <person name="Copeland A."/>
            <person name="Hainaut M."/>
            <person name="Haridas S."/>
            <person name="Labutti K."/>
            <person name="Lindquist E."/>
            <person name="Lipzen A."/>
            <person name="Khouja H.-R."/>
            <person name="Murat C."/>
            <person name="Ohm R."/>
            <person name="Olson A."/>
            <person name="Spatafora J."/>
            <person name="Veneault-Fourrey C."/>
            <person name="Henrissat B."/>
            <person name="Grigoriev I."/>
            <person name="Martin F."/>
            <person name="Perotto S."/>
        </authorList>
    </citation>
    <scope>NUCLEOTIDE SEQUENCE [LARGE SCALE GENOMIC DNA]</scope>
    <source>
        <strain evidence="8 9">UAMH 7357</strain>
    </source>
</reference>
<dbReference type="PANTHER" id="PTHR36206:SF12">
    <property type="entry name" value="ASPERCRYPTIN BIOSYNTHESIS CLUSTER-SPECIFIC TRANSCRIPTION REGULATOR ATNN-RELATED"/>
    <property type="match status" value="1"/>
</dbReference>
<evidence type="ECO:0000313" key="9">
    <source>
        <dbReference type="Proteomes" id="UP000235672"/>
    </source>
</evidence>
<name>A0A2J6PFP7_9HELO</name>
<sequence>MSTVKRKWAPKTRGGCSTCKSRHIRCDKLEPCCTPCQKSSRNCAYTSNSELDPLKVVLFRHRPITPFPNRISESPSQTNVEARAFDFFRTKVAGNLSGVFDPSFWTVDILQVAQQEEPIRHAVVALASLSEHLLDDPKNGLETLPRLALYQHTEAISKLKQKMHAENDASIQIVLMTCAIFVCFEMFQSNFEAALVHMTNGVYVFYNWVSNDTCSTRHPREFTAQLEAIFGRLMLQIILFIDTKPHEWKFINPAFTPALPLVTPMFRSVDEARDCLDRCTCSLYHRMISSQFRELEEHEVDTNPLSQLTTNPLDEWEMSFESFMTKESGNLSPREQKVAVLLEIQHITATILGTAGPSSEETIFDCFEEEFSRIIELAYLLTADASEEQRSPIPTFDMGILPHLYFVASRCRHPLLRRKALELLRRGPRQEGIWSRDMLAGIGERIMGMEEKLCGSVESSMDIKASARLTVINASIDSTRGTVVLHCCRQEAGGCGVRDVIHELVAY</sequence>
<dbReference type="PROSITE" id="PS50048">
    <property type="entry name" value="ZN2_CY6_FUNGAL_2"/>
    <property type="match status" value="1"/>
</dbReference>
<proteinExistence type="predicted"/>
<dbReference type="Pfam" id="PF00172">
    <property type="entry name" value="Zn_clus"/>
    <property type="match status" value="1"/>
</dbReference>
<dbReference type="InterPro" id="IPR001138">
    <property type="entry name" value="Zn2Cys6_DnaBD"/>
</dbReference>
<keyword evidence="1" id="KW-0479">Metal-binding</keyword>
<gene>
    <name evidence="8" type="ORF">NA56DRAFT_756235</name>
</gene>
<evidence type="ECO:0000256" key="2">
    <source>
        <dbReference type="ARBA" id="ARBA00022833"/>
    </source>
</evidence>
<dbReference type="AlphaFoldDB" id="A0A2J6PFP7"/>
<dbReference type="Gene3D" id="4.10.240.10">
    <property type="entry name" value="Zn(2)-C6 fungal-type DNA-binding domain"/>
    <property type="match status" value="1"/>
</dbReference>
<dbReference type="Proteomes" id="UP000235672">
    <property type="component" value="Unassembled WGS sequence"/>
</dbReference>
<dbReference type="SMART" id="SM00066">
    <property type="entry name" value="GAL4"/>
    <property type="match status" value="1"/>
</dbReference>
<keyword evidence="2" id="KW-0862">Zinc</keyword>
<organism evidence="8 9">
    <name type="scientific">Hyaloscypha hepaticicola</name>
    <dbReference type="NCBI Taxonomy" id="2082293"/>
    <lineage>
        <taxon>Eukaryota</taxon>
        <taxon>Fungi</taxon>
        <taxon>Dikarya</taxon>
        <taxon>Ascomycota</taxon>
        <taxon>Pezizomycotina</taxon>
        <taxon>Leotiomycetes</taxon>
        <taxon>Helotiales</taxon>
        <taxon>Hyaloscyphaceae</taxon>
        <taxon>Hyaloscypha</taxon>
    </lineage>
</organism>
<evidence type="ECO:0000256" key="6">
    <source>
        <dbReference type="ARBA" id="ARBA00023242"/>
    </source>
</evidence>
<keyword evidence="6" id="KW-0539">Nucleus</keyword>
<evidence type="ECO:0000256" key="3">
    <source>
        <dbReference type="ARBA" id="ARBA00023015"/>
    </source>
</evidence>
<evidence type="ECO:0000256" key="4">
    <source>
        <dbReference type="ARBA" id="ARBA00023125"/>
    </source>
</evidence>
<keyword evidence="9" id="KW-1185">Reference proteome</keyword>
<protein>
    <recommendedName>
        <fullName evidence="7">Zn(2)-C6 fungal-type domain-containing protein</fullName>
    </recommendedName>
</protein>
<dbReference type="GO" id="GO:0008270">
    <property type="term" value="F:zinc ion binding"/>
    <property type="evidence" value="ECO:0007669"/>
    <property type="project" value="InterPro"/>
</dbReference>
<dbReference type="CDD" id="cd00067">
    <property type="entry name" value="GAL4"/>
    <property type="match status" value="1"/>
</dbReference>
<evidence type="ECO:0000256" key="1">
    <source>
        <dbReference type="ARBA" id="ARBA00022723"/>
    </source>
</evidence>
<dbReference type="PANTHER" id="PTHR36206">
    <property type="entry name" value="ASPERCRYPTIN BIOSYNTHESIS CLUSTER-SPECIFIC TRANSCRIPTION REGULATOR ATNN-RELATED"/>
    <property type="match status" value="1"/>
</dbReference>
<dbReference type="SUPFAM" id="SSF57701">
    <property type="entry name" value="Zn2/Cys6 DNA-binding domain"/>
    <property type="match status" value="1"/>
</dbReference>
<dbReference type="OrthoDB" id="2593732at2759"/>
<dbReference type="Pfam" id="PF11951">
    <property type="entry name" value="Fungal_trans_2"/>
    <property type="match status" value="1"/>
</dbReference>
<dbReference type="GO" id="GO:0003677">
    <property type="term" value="F:DNA binding"/>
    <property type="evidence" value="ECO:0007669"/>
    <property type="project" value="UniProtKB-KW"/>
</dbReference>